<dbReference type="EMBL" id="FPIP01000002">
    <property type="protein sequence ID" value="SFW20381.1"/>
    <property type="molecule type" value="Genomic_DNA"/>
</dbReference>
<accession>A0A1K1MBA1</accession>
<evidence type="ECO:0000256" key="1">
    <source>
        <dbReference type="SAM" id="Phobius"/>
    </source>
</evidence>
<gene>
    <name evidence="2" type="ORF">SAMN02910280_1022</name>
</gene>
<dbReference type="RefSeq" id="WP_072299400.1">
    <property type="nucleotide sequence ID" value="NZ_FPIP01000002.1"/>
</dbReference>
<dbReference type="AlphaFoldDB" id="A0A1K1MBA1"/>
<evidence type="ECO:0000313" key="3">
    <source>
        <dbReference type="Proteomes" id="UP000183461"/>
    </source>
</evidence>
<sequence length="85" mass="9272">MKKRSPTKTAWLSVLIMFIGLAIGFCSLFFLDNKPMAMLVIIIAIAVFVAGIIVNLALVRCPHCGYHPGKICGPKCPHCGKDLEE</sequence>
<name>A0A1K1MBA1_RUMFL</name>
<evidence type="ECO:0008006" key="4">
    <source>
        <dbReference type="Google" id="ProtNLM"/>
    </source>
</evidence>
<keyword evidence="1" id="KW-0812">Transmembrane</keyword>
<keyword evidence="1" id="KW-1133">Transmembrane helix</keyword>
<proteinExistence type="predicted"/>
<dbReference type="Proteomes" id="UP000183461">
    <property type="component" value="Unassembled WGS sequence"/>
</dbReference>
<evidence type="ECO:0000313" key="2">
    <source>
        <dbReference type="EMBL" id="SFW20381.1"/>
    </source>
</evidence>
<feature type="transmembrane region" description="Helical" evidence="1">
    <location>
        <begin position="12"/>
        <end position="31"/>
    </location>
</feature>
<protein>
    <recommendedName>
        <fullName evidence="4">Zinc ribbon domain-containing protein</fullName>
    </recommendedName>
</protein>
<reference evidence="2 3" key="1">
    <citation type="submission" date="2016-11" db="EMBL/GenBank/DDBJ databases">
        <authorList>
            <person name="Jaros S."/>
            <person name="Januszkiewicz K."/>
            <person name="Wedrychowicz H."/>
        </authorList>
    </citation>
    <scope>NUCLEOTIDE SEQUENCE [LARGE SCALE GENOMIC DNA]</scope>
    <source>
        <strain evidence="2 3">YL228</strain>
    </source>
</reference>
<organism evidence="2 3">
    <name type="scientific">Ruminococcus flavefaciens</name>
    <dbReference type="NCBI Taxonomy" id="1265"/>
    <lineage>
        <taxon>Bacteria</taxon>
        <taxon>Bacillati</taxon>
        <taxon>Bacillota</taxon>
        <taxon>Clostridia</taxon>
        <taxon>Eubacteriales</taxon>
        <taxon>Oscillospiraceae</taxon>
        <taxon>Ruminococcus</taxon>
    </lineage>
</organism>
<keyword evidence="1" id="KW-0472">Membrane</keyword>
<feature type="transmembrane region" description="Helical" evidence="1">
    <location>
        <begin position="37"/>
        <end position="58"/>
    </location>
</feature>